<evidence type="ECO:0000313" key="8">
    <source>
        <dbReference type="Proteomes" id="UP000199052"/>
    </source>
</evidence>
<dbReference type="InterPro" id="IPR000086">
    <property type="entry name" value="NUDIX_hydrolase_dom"/>
</dbReference>
<evidence type="ECO:0000256" key="3">
    <source>
        <dbReference type="ARBA" id="ARBA00022801"/>
    </source>
</evidence>
<dbReference type="PANTHER" id="PTHR43046:SF16">
    <property type="entry name" value="ADP-RIBOSE PYROPHOSPHATASE YJHB-RELATED"/>
    <property type="match status" value="1"/>
</dbReference>
<evidence type="ECO:0000313" key="6">
    <source>
        <dbReference type="EMBL" id="NYH84168.1"/>
    </source>
</evidence>
<accession>A0A1I2ZUJ5</accession>
<dbReference type="PRINTS" id="PR00502">
    <property type="entry name" value="NUDIXFAMILY"/>
</dbReference>
<dbReference type="EMBL" id="JACBZA010000001">
    <property type="protein sequence ID" value="NYH84168.1"/>
    <property type="molecule type" value="Genomic_DNA"/>
</dbReference>
<organism evidence="7 8">
    <name type="scientific">Actinopolymorpha cephalotaxi</name>
    <dbReference type="NCBI Taxonomy" id="504797"/>
    <lineage>
        <taxon>Bacteria</taxon>
        <taxon>Bacillati</taxon>
        <taxon>Actinomycetota</taxon>
        <taxon>Actinomycetes</taxon>
        <taxon>Propionibacteriales</taxon>
        <taxon>Actinopolymorphaceae</taxon>
        <taxon>Actinopolymorpha</taxon>
    </lineage>
</organism>
<dbReference type="OrthoDB" id="9804442at2"/>
<evidence type="ECO:0000313" key="9">
    <source>
        <dbReference type="Proteomes" id="UP000533017"/>
    </source>
</evidence>
<dbReference type="EMBL" id="FOOI01000017">
    <property type="protein sequence ID" value="SFH41285.1"/>
    <property type="molecule type" value="Genomic_DNA"/>
</dbReference>
<dbReference type="InterPro" id="IPR020084">
    <property type="entry name" value="NUDIX_hydrolase_CS"/>
</dbReference>
<evidence type="ECO:0000259" key="5">
    <source>
        <dbReference type="PROSITE" id="PS51462"/>
    </source>
</evidence>
<comment type="cofactor">
    <cofactor evidence="1">
        <name>Mg(2+)</name>
        <dbReference type="ChEBI" id="CHEBI:18420"/>
    </cofactor>
</comment>
<dbReference type="AlphaFoldDB" id="A0A1I2ZUJ5"/>
<proteinExistence type="inferred from homology"/>
<evidence type="ECO:0000313" key="7">
    <source>
        <dbReference type="EMBL" id="SFH41285.1"/>
    </source>
</evidence>
<dbReference type="RefSeq" id="WP_092887887.1">
    <property type="nucleotide sequence ID" value="NZ_FOOI01000017.1"/>
</dbReference>
<dbReference type="PANTHER" id="PTHR43046">
    <property type="entry name" value="GDP-MANNOSE MANNOSYL HYDROLASE"/>
    <property type="match status" value="1"/>
</dbReference>
<dbReference type="SUPFAM" id="SSF55811">
    <property type="entry name" value="Nudix"/>
    <property type="match status" value="1"/>
</dbReference>
<dbReference type="STRING" id="504797.SAMN05421678_11768"/>
<dbReference type="Gene3D" id="3.90.79.10">
    <property type="entry name" value="Nucleoside Triphosphate Pyrophosphohydrolase"/>
    <property type="match status" value="1"/>
</dbReference>
<dbReference type="Proteomes" id="UP000199052">
    <property type="component" value="Unassembled WGS sequence"/>
</dbReference>
<dbReference type="PROSITE" id="PS51462">
    <property type="entry name" value="NUDIX"/>
    <property type="match status" value="1"/>
</dbReference>
<reference evidence="6 9" key="2">
    <citation type="submission" date="2020-07" db="EMBL/GenBank/DDBJ databases">
        <title>Sequencing the genomes of 1000 actinobacteria strains.</title>
        <authorList>
            <person name="Klenk H.-P."/>
        </authorList>
    </citation>
    <scope>NUCLEOTIDE SEQUENCE [LARGE SCALE GENOMIC DNA]</scope>
    <source>
        <strain evidence="6 9">DSM 45117</strain>
    </source>
</reference>
<dbReference type="GO" id="GO:0016787">
    <property type="term" value="F:hydrolase activity"/>
    <property type="evidence" value="ECO:0007669"/>
    <property type="project" value="UniProtKB-KW"/>
</dbReference>
<gene>
    <name evidence="6" type="ORF">FHR37_003019</name>
    <name evidence="7" type="ORF">SAMN05421678_11768</name>
</gene>
<evidence type="ECO:0000256" key="2">
    <source>
        <dbReference type="ARBA" id="ARBA00005582"/>
    </source>
</evidence>
<comment type="similarity">
    <text evidence="2 4">Belongs to the Nudix hydrolase family.</text>
</comment>
<dbReference type="CDD" id="cd02883">
    <property type="entry name" value="NUDIX_Hydrolase"/>
    <property type="match status" value="1"/>
</dbReference>
<sequence>MQSVRVGAYGVCIDEGRILLIRFAGGDPRWSLPGGGVDFGEHPVDGVVREVEEETGYAVRVGSLLGVRSHVWSSTATHQVSVLYEVHVVGGELRHEVGGSTEEAAWISVEALETLPHTDELRAGLDLFHQRPADGCCVKQP</sequence>
<dbReference type="InterPro" id="IPR015797">
    <property type="entry name" value="NUDIX_hydrolase-like_dom_sf"/>
</dbReference>
<dbReference type="PROSITE" id="PS00893">
    <property type="entry name" value="NUDIX_BOX"/>
    <property type="match status" value="1"/>
</dbReference>
<protein>
    <submittedName>
        <fullName evidence="6">ADP-ribose pyrophosphatase YjhB (NUDIX family)</fullName>
    </submittedName>
    <submittedName>
        <fullName evidence="7">ADP-ribose pyrophosphatase YjhB, NUDIX family</fullName>
    </submittedName>
</protein>
<evidence type="ECO:0000256" key="1">
    <source>
        <dbReference type="ARBA" id="ARBA00001946"/>
    </source>
</evidence>
<dbReference type="InterPro" id="IPR020476">
    <property type="entry name" value="Nudix_hydrolase"/>
</dbReference>
<dbReference type="Proteomes" id="UP000533017">
    <property type="component" value="Unassembled WGS sequence"/>
</dbReference>
<dbReference type="Pfam" id="PF00293">
    <property type="entry name" value="NUDIX"/>
    <property type="match status" value="1"/>
</dbReference>
<keyword evidence="9" id="KW-1185">Reference proteome</keyword>
<evidence type="ECO:0000256" key="4">
    <source>
        <dbReference type="RuleBase" id="RU003476"/>
    </source>
</evidence>
<reference evidence="7 8" key="1">
    <citation type="submission" date="2016-10" db="EMBL/GenBank/DDBJ databases">
        <authorList>
            <person name="de Groot N.N."/>
        </authorList>
    </citation>
    <scope>NUCLEOTIDE SEQUENCE [LARGE SCALE GENOMIC DNA]</scope>
    <source>
        <strain evidence="7 8">CPCC 202808</strain>
    </source>
</reference>
<keyword evidence="3 4" id="KW-0378">Hydrolase</keyword>
<feature type="domain" description="Nudix hydrolase" evidence="5">
    <location>
        <begin position="3"/>
        <end position="129"/>
    </location>
</feature>
<name>A0A1I2ZUJ5_9ACTN</name>